<feature type="compositionally biased region" description="Low complexity" evidence="10">
    <location>
        <begin position="42"/>
        <end position="53"/>
    </location>
</feature>
<keyword evidence="3 9" id="KW-0732">Signal</keyword>
<gene>
    <name evidence="12" type="ORF">BT63DRAFT_98286</name>
</gene>
<dbReference type="AlphaFoldDB" id="A0A6A6TZG0"/>
<keyword evidence="6 8" id="KW-0443">Lipid metabolism</keyword>
<dbReference type="GO" id="GO:0004622">
    <property type="term" value="F:phosphatidylcholine lysophospholipase activity"/>
    <property type="evidence" value="ECO:0007669"/>
    <property type="project" value="UniProtKB-EC"/>
</dbReference>
<feature type="domain" description="PLA2c" evidence="11">
    <location>
        <begin position="109"/>
        <end position="620"/>
    </location>
</feature>
<dbReference type="OrthoDB" id="4084751at2759"/>
<evidence type="ECO:0000313" key="13">
    <source>
        <dbReference type="Proteomes" id="UP000799302"/>
    </source>
</evidence>
<dbReference type="SUPFAM" id="SSF52151">
    <property type="entry name" value="FabD/lysophospholipase-like"/>
    <property type="match status" value="1"/>
</dbReference>
<dbReference type="InterPro" id="IPR002642">
    <property type="entry name" value="LysoPLipase_cat_dom"/>
</dbReference>
<keyword evidence="7" id="KW-0325">Glycoprotein</keyword>
<dbReference type="SMART" id="SM00022">
    <property type="entry name" value="PLAc"/>
    <property type="match status" value="1"/>
</dbReference>
<evidence type="ECO:0000256" key="4">
    <source>
        <dbReference type="ARBA" id="ARBA00022801"/>
    </source>
</evidence>
<sequence>MVVIMRLSVSVLVASLSLVGVNGQSATNTAVPKLSATSAPASGLSTLTSASAGPPAPKNTTQSVPASSSVSVTSAAPLSAASSTSSAKAAATSSAFQDKLPSYAPKEANCGFEPLVRPARGLSRGEQQYVRARKRLADRALKQWLDGFDEKFSLTHMPTLALTSSGGGDRAMLIGAGIVKALDDRDSDSAVSGLYQSMTYHAGLSGGSWLLTTLAGNNFDTISTLSEQLWEKTLVNNSLWITHYATAPEAPFVKQDMLDKAKAGFNVTVTEVWGRLIAWQLLLAKQEEEGTVYHLSDVRRTRAFRRFEGPYPIMTALGVEDINGPICDAADNATQYEFTPDEFGSWDKGVQAFTPTEFLGSKLSGGQPVKRFTCVRNFDDFGMVAGTSSTKFNEQCGNSQLSFIAQYLDPFVSPAQNNASTARQKLYARYPNPFHNVKASPKVSSANELYLVDGGQANQNNPIWPLLQPARKVDVVFLNDNSADTDNNWPNGTELLHTYQQAQLAGLTRMPPVPDAATFVNTGIFKRAAFFGCDDPKAVTIIWLPNAQYKSSPTPANTASSQFDYPANETRAMIRDGELIMTQEDDAQWPVCVACAVAKKASRKLPEECTACFDKYCWKK</sequence>
<dbReference type="GO" id="GO:0046475">
    <property type="term" value="P:glycerophospholipid catabolic process"/>
    <property type="evidence" value="ECO:0007669"/>
    <property type="project" value="TreeGrafter"/>
</dbReference>
<dbReference type="Gene3D" id="3.40.1090.10">
    <property type="entry name" value="Cytosolic phospholipase A2 catalytic domain"/>
    <property type="match status" value="1"/>
</dbReference>
<dbReference type="Pfam" id="PF01735">
    <property type="entry name" value="PLA2_B"/>
    <property type="match status" value="1"/>
</dbReference>
<keyword evidence="5 8" id="KW-0442">Lipid degradation</keyword>
<evidence type="ECO:0000313" key="12">
    <source>
        <dbReference type="EMBL" id="KAF2664806.1"/>
    </source>
</evidence>
<evidence type="ECO:0000256" key="2">
    <source>
        <dbReference type="ARBA" id="ARBA00013274"/>
    </source>
</evidence>
<proteinExistence type="inferred from homology"/>
<evidence type="ECO:0000256" key="10">
    <source>
        <dbReference type="SAM" id="MobiDB-lite"/>
    </source>
</evidence>
<keyword evidence="4 8" id="KW-0378">Hydrolase</keyword>
<dbReference type="GO" id="GO:0005783">
    <property type="term" value="C:endoplasmic reticulum"/>
    <property type="evidence" value="ECO:0007669"/>
    <property type="project" value="TreeGrafter"/>
</dbReference>
<comment type="similarity">
    <text evidence="1 9">Belongs to the lysophospholipase family.</text>
</comment>
<keyword evidence="13" id="KW-1185">Reference proteome</keyword>
<name>A0A6A6TZG0_9PEZI</name>
<dbReference type="PANTHER" id="PTHR10728:SF33">
    <property type="entry name" value="LYSOPHOSPHOLIPASE 1-RELATED"/>
    <property type="match status" value="1"/>
</dbReference>
<accession>A0A6A6TZG0</accession>
<dbReference type="EC" id="3.1.1.5" evidence="2 9"/>
<comment type="catalytic activity">
    <reaction evidence="9">
        <text>a 1-acyl-sn-glycero-3-phosphocholine + H2O = sn-glycerol 3-phosphocholine + a fatty acid + H(+)</text>
        <dbReference type="Rhea" id="RHEA:15177"/>
        <dbReference type="ChEBI" id="CHEBI:15377"/>
        <dbReference type="ChEBI" id="CHEBI:15378"/>
        <dbReference type="ChEBI" id="CHEBI:16870"/>
        <dbReference type="ChEBI" id="CHEBI:28868"/>
        <dbReference type="ChEBI" id="CHEBI:58168"/>
        <dbReference type="EC" id="3.1.1.5"/>
    </reaction>
</comment>
<feature type="chain" id="PRO_5025717758" description="Lysophospholipase" evidence="9">
    <location>
        <begin position="24"/>
        <end position="620"/>
    </location>
</feature>
<evidence type="ECO:0000259" key="11">
    <source>
        <dbReference type="PROSITE" id="PS51210"/>
    </source>
</evidence>
<feature type="signal peptide" evidence="9">
    <location>
        <begin position="1"/>
        <end position="23"/>
    </location>
</feature>
<protein>
    <recommendedName>
        <fullName evidence="2 9">Lysophospholipase</fullName>
        <ecNumber evidence="2 9">3.1.1.5</ecNumber>
    </recommendedName>
</protein>
<evidence type="ECO:0000256" key="5">
    <source>
        <dbReference type="ARBA" id="ARBA00022963"/>
    </source>
</evidence>
<dbReference type="GO" id="GO:0005829">
    <property type="term" value="C:cytosol"/>
    <property type="evidence" value="ECO:0007669"/>
    <property type="project" value="TreeGrafter"/>
</dbReference>
<dbReference type="GO" id="GO:0004623">
    <property type="term" value="F:phospholipase A2 activity"/>
    <property type="evidence" value="ECO:0007669"/>
    <property type="project" value="TreeGrafter"/>
</dbReference>
<dbReference type="PROSITE" id="PS51210">
    <property type="entry name" value="PLA2C"/>
    <property type="match status" value="1"/>
</dbReference>
<feature type="region of interest" description="Disordered" evidence="10">
    <location>
        <begin position="42"/>
        <end position="68"/>
    </location>
</feature>
<evidence type="ECO:0000256" key="3">
    <source>
        <dbReference type="ARBA" id="ARBA00022729"/>
    </source>
</evidence>
<reference evidence="12" key="1">
    <citation type="journal article" date="2020" name="Stud. Mycol.">
        <title>101 Dothideomycetes genomes: a test case for predicting lifestyles and emergence of pathogens.</title>
        <authorList>
            <person name="Haridas S."/>
            <person name="Albert R."/>
            <person name="Binder M."/>
            <person name="Bloem J."/>
            <person name="Labutti K."/>
            <person name="Salamov A."/>
            <person name="Andreopoulos B."/>
            <person name="Baker S."/>
            <person name="Barry K."/>
            <person name="Bills G."/>
            <person name="Bluhm B."/>
            <person name="Cannon C."/>
            <person name="Castanera R."/>
            <person name="Culley D."/>
            <person name="Daum C."/>
            <person name="Ezra D."/>
            <person name="Gonzalez J."/>
            <person name="Henrissat B."/>
            <person name="Kuo A."/>
            <person name="Liang C."/>
            <person name="Lipzen A."/>
            <person name="Lutzoni F."/>
            <person name="Magnuson J."/>
            <person name="Mondo S."/>
            <person name="Nolan M."/>
            <person name="Ohm R."/>
            <person name="Pangilinan J."/>
            <person name="Park H.-J."/>
            <person name="Ramirez L."/>
            <person name="Alfaro M."/>
            <person name="Sun H."/>
            <person name="Tritt A."/>
            <person name="Yoshinaga Y."/>
            <person name="Zwiers L.-H."/>
            <person name="Turgeon B."/>
            <person name="Goodwin S."/>
            <person name="Spatafora J."/>
            <person name="Crous P."/>
            <person name="Grigoriev I."/>
        </authorList>
    </citation>
    <scope>NUCLEOTIDE SEQUENCE</scope>
    <source>
        <strain evidence="12">CBS 115976</strain>
    </source>
</reference>
<evidence type="ECO:0000256" key="8">
    <source>
        <dbReference type="PROSITE-ProRule" id="PRU00555"/>
    </source>
</evidence>
<dbReference type="InterPro" id="IPR016035">
    <property type="entry name" value="Acyl_Trfase/lysoPLipase"/>
</dbReference>
<dbReference type="PANTHER" id="PTHR10728">
    <property type="entry name" value="CYTOSOLIC PHOSPHOLIPASE A2"/>
    <property type="match status" value="1"/>
</dbReference>
<evidence type="ECO:0000256" key="9">
    <source>
        <dbReference type="RuleBase" id="RU362103"/>
    </source>
</evidence>
<evidence type="ECO:0000256" key="1">
    <source>
        <dbReference type="ARBA" id="ARBA00008780"/>
    </source>
</evidence>
<organism evidence="12 13">
    <name type="scientific">Microthyrium microscopicum</name>
    <dbReference type="NCBI Taxonomy" id="703497"/>
    <lineage>
        <taxon>Eukaryota</taxon>
        <taxon>Fungi</taxon>
        <taxon>Dikarya</taxon>
        <taxon>Ascomycota</taxon>
        <taxon>Pezizomycotina</taxon>
        <taxon>Dothideomycetes</taxon>
        <taxon>Dothideomycetes incertae sedis</taxon>
        <taxon>Microthyriales</taxon>
        <taxon>Microthyriaceae</taxon>
        <taxon>Microthyrium</taxon>
    </lineage>
</organism>
<dbReference type="EMBL" id="MU004242">
    <property type="protein sequence ID" value="KAF2664806.1"/>
    <property type="molecule type" value="Genomic_DNA"/>
</dbReference>
<dbReference type="Proteomes" id="UP000799302">
    <property type="component" value="Unassembled WGS sequence"/>
</dbReference>
<evidence type="ECO:0000256" key="6">
    <source>
        <dbReference type="ARBA" id="ARBA00023098"/>
    </source>
</evidence>
<evidence type="ECO:0000256" key="7">
    <source>
        <dbReference type="ARBA" id="ARBA00023180"/>
    </source>
</evidence>